<dbReference type="GO" id="GO:0043531">
    <property type="term" value="F:ADP binding"/>
    <property type="evidence" value="ECO:0007669"/>
    <property type="project" value="InterPro"/>
</dbReference>
<dbReference type="Gene3D" id="1.10.8.430">
    <property type="entry name" value="Helical domain of apoptotic protease-activating factors"/>
    <property type="match status" value="1"/>
</dbReference>
<dbReference type="Gene3D" id="1.20.5.4130">
    <property type="match status" value="1"/>
</dbReference>
<comment type="similarity">
    <text evidence="1">Belongs to the disease resistance NB-LRR family.</text>
</comment>
<dbReference type="SUPFAM" id="SSF52540">
    <property type="entry name" value="P-loop containing nucleoside triphosphate hydrolases"/>
    <property type="match status" value="1"/>
</dbReference>
<dbReference type="SUPFAM" id="SSF52058">
    <property type="entry name" value="L domain-like"/>
    <property type="match status" value="1"/>
</dbReference>
<dbReference type="Pfam" id="PF18052">
    <property type="entry name" value="Rx_N"/>
    <property type="match status" value="1"/>
</dbReference>
<evidence type="ECO:0000259" key="12">
    <source>
        <dbReference type="Pfam" id="PF23598"/>
    </source>
</evidence>
<reference evidence="13" key="1">
    <citation type="journal article" date="2013" name="Nat. Commun.">
        <title>Whole-genome sequencing of Oryza brachyantha reveals mechanisms underlying Oryza genome evolution.</title>
        <authorList>
            <person name="Chen J."/>
            <person name="Huang Q."/>
            <person name="Gao D."/>
            <person name="Wang J."/>
            <person name="Lang Y."/>
            <person name="Liu T."/>
            <person name="Li B."/>
            <person name="Bai Z."/>
            <person name="Luis Goicoechea J."/>
            <person name="Liang C."/>
            <person name="Chen C."/>
            <person name="Zhang W."/>
            <person name="Sun S."/>
            <person name="Liao Y."/>
            <person name="Zhang X."/>
            <person name="Yang L."/>
            <person name="Song C."/>
            <person name="Wang M."/>
            <person name="Shi J."/>
            <person name="Liu G."/>
            <person name="Liu J."/>
            <person name="Zhou H."/>
            <person name="Zhou W."/>
            <person name="Yu Q."/>
            <person name="An N."/>
            <person name="Chen Y."/>
            <person name="Cai Q."/>
            <person name="Wang B."/>
            <person name="Liu B."/>
            <person name="Min J."/>
            <person name="Huang Y."/>
            <person name="Wu H."/>
            <person name="Li Z."/>
            <person name="Zhang Y."/>
            <person name="Yin Y."/>
            <person name="Song W."/>
            <person name="Jiang J."/>
            <person name="Jackson S.A."/>
            <person name="Wing R.A."/>
            <person name="Wang J."/>
            <person name="Chen M."/>
        </authorList>
    </citation>
    <scope>NUCLEOTIDE SEQUENCE [LARGE SCALE GENOMIC DNA]</scope>
    <source>
        <strain evidence="13">cv. IRGC 101232</strain>
    </source>
</reference>
<accession>J3NAF9</accession>
<dbReference type="SUPFAM" id="SSF52047">
    <property type="entry name" value="RNI-like"/>
    <property type="match status" value="1"/>
</dbReference>
<dbReference type="InterPro" id="IPR027417">
    <property type="entry name" value="P-loop_NTPase"/>
</dbReference>
<dbReference type="HOGENOM" id="CLU_000837_8_6_1"/>
<evidence type="ECO:0000256" key="8">
    <source>
        <dbReference type="SAM" id="MobiDB-lite"/>
    </source>
</evidence>
<dbReference type="GO" id="GO:0042742">
    <property type="term" value="P:defense response to bacterium"/>
    <property type="evidence" value="ECO:0007669"/>
    <property type="project" value="UniProtKB-ARBA"/>
</dbReference>
<dbReference type="Gene3D" id="1.10.10.10">
    <property type="entry name" value="Winged helix-like DNA-binding domain superfamily/Winged helix DNA-binding domain"/>
    <property type="match status" value="1"/>
</dbReference>
<keyword evidence="5" id="KW-0611">Plant defense</keyword>
<dbReference type="InterPro" id="IPR041118">
    <property type="entry name" value="Rx_N"/>
</dbReference>
<dbReference type="InterPro" id="IPR002182">
    <property type="entry name" value="NB-ARC"/>
</dbReference>
<organism evidence="13">
    <name type="scientific">Oryza brachyantha</name>
    <name type="common">malo sina</name>
    <dbReference type="NCBI Taxonomy" id="4533"/>
    <lineage>
        <taxon>Eukaryota</taxon>
        <taxon>Viridiplantae</taxon>
        <taxon>Streptophyta</taxon>
        <taxon>Embryophyta</taxon>
        <taxon>Tracheophyta</taxon>
        <taxon>Spermatophyta</taxon>
        <taxon>Magnoliopsida</taxon>
        <taxon>Liliopsida</taxon>
        <taxon>Poales</taxon>
        <taxon>Poaceae</taxon>
        <taxon>BOP clade</taxon>
        <taxon>Oryzoideae</taxon>
        <taxon>Oryzeae</taxon>
        <taxon>Oryzinae</taxon>
        <taxon>Oryza</taxon>
    </lineage>
</organism>
<dbReference type="AlphaFoldDB" id="J3NAF9"/>
<keyword evidence="4" id="KW-0547">Nucleotide-binding</keyword>
<dbReference type="InterPro" id="IPR042197">
    <property type="entry name" value="Apaf_helical"/>
</dbReference>
<dbReference type="Gramene" id="OB11G27950.1">
    <property type="protein sequence ID" value="OB11G27950.1"/>
    <property type="gene ID" value="OB11G27950"/>
</dbReference>
<keyword evidence="2" id="KW-0433">Leucine-rich repeat</keyword>
<keyword evidence="3" id="KW-0677">Repeat</keyword>
<dbReference type="InterPro" id="IPR038005">
    <property type="entry name" value="RX-like_CC"/>
</dbReference>
<dbReference type="PANTHER" id="PTHR36766">
    <property type="entry name" value="PLANT BROAD-SPECTRUM MILDEW RESISTANCE PROTEIN RPW8"/>
    <property type="match status" value="1"/>
</dbReference>
<evidence type="ECO:0000313" key="14">
    <source>
        <dbReference type="Proteomes" id="UP000006038"/>
    </source>
</evidence>
<dbReference type="CDD" id="cd14798">
    <property type="entry name" value="RX-CC_like"/>
    <property type="match status" value="1"/>
</dbReference>
<keyword evidence="7" id="KW-0175">Coiled coil</keyword>
<dbReference type="Pfam" id="PF00931">
    <property type="entry name" value="NB-ARC"/>
    <property type="match status" value="1"/>
</dbReference>
<dbReference type="GO" id="GO:0005524">
    <property type="term" value="F:ATP binding"/>
    <property type="evidence" value="ECO:0007669"/>
    <property type="project" value="UniProtKB-KW"/>
</dbReference>
<reference evidence="13" key="2">
    <citation type="submission" date="2013-04" db="UniProtKB">
        <authorList>
            <consortium name="EnsemblPlants"/>
        </authorList>
    </citation>
    <scope>IDENTIFICATION</scope>
</reference>
<dbReference type="GO" id="GO:0009626">
    <property type="term" value="P:plant-type hypersensitive response"/>
    <property type="evidence" value="ECO:0007669"/>
    <property type="project" value="UniProtKB-ARBA"/>
</dbReference>
<feature type="domain" description="NB-ARC" evidence="9">
    <location>
        <begin position="181"/>
        <end position="358"/>
    </location>
</feature>
<dbReference type="InterPro" id="IPR032675">
    <property type="entry name" value="LRR_dom_sf"/>
</dbReference>
<dbReference type="Pfam" id="PF23559">
    <property type="entry name" value="WHD_DRP"/>
    <property type="match status" value="1"/>
</dbReference>
<evidence type="ECO:0000256" key="2">
    <source>
        <dbReference type="ARBA" id="ARBA00022614"/>
    </source>
</evidence>
<evidence type="ECO:0000313" key="13">
    <source>
        <dbReference type="EnsemblPlants" id="OB11G27950.1"/>
    </source>
</evidence>
<evidence type="ECO:0000256" key="7">
    <source>
        <dbReference type="ARBA" id="ARBA00023054"/>
    </source>
</evidence>
<sequence>MAVVLDAFASYLQSMVAEMAREEMRMLLGVSGEITRLGVRLGDLKKFLADADRRNISDRSVQGWVSELRDAMYDAVDILDLCHLRAMERGKAAAGSCCNPLLFCLRDPLFAHDVGGSIRALNRRLDHIKTRSAHFSFVNLVSYTKASSSKSRPGPAPNRETTGEPVRSGVVGDKIREDTRELVEMLIEKPASSEITVVAIVGGGGIGKGGIGKTTLAREIYNHDTVRDKFDKRIWLSVNQDWDKLELLRNAITLAGGDHRGEKAMAVLWPILTAALDGKRFLLVMDDVWSQRAWEDVLETPLSNAAAPGGGSYSRIIITTRDERVARAMKALQPYHHVHKLGPHDAWSLLKNQVVSNEKDEADIDMLQDVGMEIIAKCDGLPLAVKVMGGLLCQKERSRKDWENVLNDSAWSIVGMPEELNYAVYLSYEDLSPCLKQCFLHYSLLPKNIVFGYDIIVGMWVSEGFVHGSPSDELEESGRQYYKELIARNLIEPDKEFIDQYHCTMHDVVRSFAQRLLGDEALVAHTGEVGIISQLNSEKFRRLCIESRGSESGELQWSMLQEQTSLRTLIAIGQLKVNPGDSFISFSSLRTLHIQSANVSALVDTLYQLKHLRYLSIRYSDISRLPENIGKMMFLQLISLRGCENVKELPDSIVKLGQLRYLSLTGTSVDAGIPRGFCGLSNLRKLYGFPAHMRGDWCSLEELGPLSQLRDLAIKNLENVSSASFATMAMLGYKKHLTYLTLGCRSRLDDDGLVIEERRASEEEKRRIEEVFDELCPPSCVETLDIGGYFGQRLPRWMTSSAALRFLRFLTMDDLAMCAQLPDGLCQLPCLQLLQVDRAPAIKKVGHDFLQPCRRLRAAQTTDAAFPRLQRLELIGMAEWEEWEWEERADVQAMPVLELLLLNRCKLRCLPPGLAFHARALKKLHLYEVQHLSSLESLPSIVELDVFHNPNLERITDLCRLQKLTIVKCPKMQLLHGVPAIQRLCLEDYSMETLPDYLESVSPRHLLLDCSLALLASIATGESCSELGKLSHIQHVNAHAREGNNPRKWYALYTREPNRFETNIVNCSSIPTGNHSI</sequence>
<feature type="region of interest" description="Disordered" evidence="8">
    <location>
        <begin position="146"/>
        <end position="167"/>
    </location>
</feature>
<evidence type="ECO:0000256" key="1">
    <source>
        <dbReference type="ARBA" id="ARBA00008894"/>
    </source>
</evidence>
<dbReference type="FunFam" id="1.10.10.10:FF:000322">
    <property type="entry name" value="Probable disease resistance protein At1g63360"/>
    <property type="match status" value="1"/>
</dbReference>
<evidence type="ECO:0000259" key="11">
    <source>
        <dbReference type="Pfam" id="PF23559"/>
    </source>
</evidence>
<dbReference type="OMA" id="CPPSCVE"/>
<feature type="domain" description="Disease resistance protein winged helix" evidence="11">
    <location>
        <begin position="445"/>
        <end position="513"/>
    </location>
</feature>
<dbReference type="STRING" id="4533.J3NAF9"/>
<evidence type="ECO:0000259" key="10">
    <source>
        <dbReference type="Pfam" id="PF18052"/>
    </source>
</evidence>
<dbReference type="Gene3D" id="3.80.10.10">
    <property type="entry name" value="Ribonuclease Inhibitor"/>
    <property type="match status" value="1"/>
</dbReference>
<evidence type="ECO:0000256" key="6">
    <source>
        <dbReference type="ARBA" id="ARBA00022840"/>
    </source>
</evidence>
<feature type="domain" description="Disease resistance N-terminal" evidence="10">
    <location>
        <begin position="10"/>
        <end position="90"/>
    </location>
</feature>
<keyword evidence="14" id="KW-1185">Reference proteome</keyword>
<dbReference type="InterPro" id="IPR036388">
    <property type="entry name" value="WH-like_DNA-bd_sf"/>
</dbReference>
<dbReference type="eggNOG" id="KOG4658">
    <property type="taxonomic scope" value="Eukaryota"/>
</dbReference>
<protein>
    <submittedName>
        <fullName evidence="13">Uncharacterized protein</fullName>
    </submittedName>
</protein>
<evidence type="ECO:0000256" key="3">
    <source>
        <dbReference type="ARBA" id="ARBA00022737"/>
    </source>
</evidence>
<dbReference type="Gene3D" id="3.40.50.300">
    <property type="entry name" value="P-loop containing nucleotide triphosphate hydrolases"/>
    <property type="match status" value="1"/>
</dbReference>
<feature type="domain" description="Disease resistance R13L4/SHOC-2-like LRR" evidence="12">
    <location>
        <begin position="567"/>
        <end position="911"/>
    </location>
</feature>
<name>J3NAF9_ORYBR</name>
<evidence type="ECO:0000256" key="5">
    <source>
        <dbReference type="ARBA" id="ARBA00022821"/>
    </source>
</evidence>
<dbReference type="Proteomes" id="UP000006038">
    <property type="component" value="Chromosome 11"/>
</dbReference>
<dbReference type="InterPro" id="IPR055414">
    <property type="entry name" value="LRR_R13L4/SHOC2-like"/>
</dbReference>
<dbReference type="PRINTS" id="PR00364">
    <property type="entry name" value="DISEASERSIST"/>
</dbReference>
<dbReference type="InterPro" id="IPR058922">
    <property type="entry name" value="WHD_DRP"/>
</dbReference>
<proteinExistence type="inferred from homology"/>
<dbReference type="Pfam" id="PF23598">
    <property type="entry name" value="LRR_14"/>
    <property type="match status" value="1"/>
</dbReference>
<dbReference type="EnsemblPlants" id="OB11G27950.1">
    <property type="protein sequence ID" value="OB11G27950.1"/>
    <property type="gene ID" value="OB11G27950"/>
</dbReference>
<keyword evidence="6" id="KW-0067">ATP-binding</keyword>
<dbReference type="GO" id="GO:0002758">
    <property type="term" value="P:innate immune response-activating signaling pathway"/>
    <property type="evidence" value="ECO:0007669"/>
    <property type="project" value="UniProtKB-ARBA"/>
</dbReference>
<dbReference type="PANTHER" id="PTHR36766:SF36">
    <property type="entry name" value="AAA+ ATPASE DOMAIN-CONTAINING PROTEIN"/>
    <property type="match status" value="1"/>
</dbReference>
<evidence type="ECO:0000256" key="4">
    <source>
        <dbReference type="ARBA" id="ARBA00022741"/>
    </source>
</evidence>
<evidence type="ECO:0000259" key="9">
    <source>
        <dbReference type="Pfam" id="PF00931"/>
    </source>
</evidence>